<dbReference type="EMBL" id="VWAQ01000005">
    <property type="protein sequence ID" value="KAA5208427.1"/>
    <property type="molecule type" value="Genomic_DNA"/>
</dbReference>
<dbReference type="InterPro" id="IPR021958">
    <property type="entry name" value="DUF3575"/>
</dbReference>
<dbReference type="AlphaFoldDB" id="A0A5M5XEK0"/>
<reference evidence="2 3" key="1">
    <citation type="journal article" date="2019" name="Nat. Med.">
        <title>A library of human gut bacterial isolates paired with longitudinal multiomics data enables mechanistic microbiome research.</title>
        <authorList>
            <person name="Poyet M."/>
            <person name="Groussin M."/>
            <person name="Gibbons S.M."/>
            <person name="Avila-Pacheco J."/>
            <person name="Jiang X."/>
            <person name="Kearney S.M."/>
            <person name="Perrotta A.R."/>
            <person name="Berdy B."/>
            <person name="Zhao S."/>
            <person name="Lieberman T.D."/>
            <person name="Swanson P.K."/>
            <person name="Smith M."/>
            <person name="Roesemann S."/>
            <person name="Alexander J.E."/>
            <person name="Rich S.A."/>
            <person name="Livny J."/>
            <person name="Vlamakis H."/>
            <person name="Clish C."/>
            <person name="Bullock K."/>
            <person name="Deik A."/>
            <person name="Scott J."/>
            <person name="Pierce K.A."/>
            <person name="Xavier R.J."/>
            <person name="Alm E.J."/>
        </authorList>
    </citation>
    <scope>NUCLEOTIDE SEQUENCE [LARGE SCALE GENOMIC DNA]</scope>
    <source>
        <strain evidence="2 3">BIOML-A1</strain>
    </source>
</reference>
<dbReference type="Pfam" id="PF12099">
    <property type="entry name" value="DUF3575"/>
    <property type="match status" value="1"/>
</dbReference>
<comment type="caution">
    <text evidence="2">The sequence shown here is derived from an EMBL/GenBank/DDBJ whole genome shotgun (WGS) entry which is preliminary data.</text>
</comment>
<sequence>MKLKIYISVFLGVLFGLNIQAQSVAVKTNFAGWATASPNIGLEVGISKKSSIDLYGSFNPFRFGNGKQWKHWFVQPEYRYWFCERFNGHFLGFHLVGGEYNLAKINMPFGAYPNLETTRYQGWGVGAGIAYGYQWPISRHWALEATIGVGYIYGEYDRFPCAECGTKLESGNKHYFGPTKVAINMIYAF</sequence>
<feature type="chain" id="PRO_5030134385" evidence="1">
    <location>
        <begin position="22"/>
        <end position="189"/>
    </location>
</feature>
<keyword evidence="1" id="KW-0732">Signal</keyword>
<feature type="signal peptide" evidence="1">
    <location>
        <begin position="1"/>
        <end position="21"/>
    </location>
</feature>
<accession>A0A5M5XEK0</accession>
<proteinExistence type="predicted"/>
<evidence type="ECO:0000256" key="1">
    <source>
        <dbReference type="SAM" id="SignalP"/>
    </source>
</evidence>
<dbReference type="Proteomes" id="UP000429838">
    <property type="component" value="Unassembled WGS sequence"/>
</dbReference>
<organism evidence="2 3">
    <name type="scientific">Bacteroides fragilis</name>
    <dbReference type="NCBI Taxonomy" id="817"/>
    <lineage>
        <taxon>Bacteria</taxon>
        <taxon>Pseudomonadati</taxon>
        <taxon>Bacteroidota</taxon>
        <taxon>Bacteroidia</taxon>
        <taxon>Bacteroidales</taxon>
        <taxon>Bacteroidaceae</taxon>
        <taxon>Bacteroides</taxon>
    </lineage>
</organism>
<dbReference type="SUPFAM" id="SSF103515">
    <property type="entry name" value="Autotransporter"/>
    <property type="match status" value="1"/>
</dbReference>
<evidence type="ECO:0000313" key="3">
    <source>
        <dbReference type="Proteomes" id="UP000429838"/>
    </source>
</evidence>
<evidence type="ECO:0000313" key="2">
    <source>
        <dbReference type="EMBL" id="KAA5208427.1"/>
    </source>
</evidence>
<dbReference type="InterPro" id="IPR036709">
    <property type="entry name" value="Autotransporte_beta_dom_sf"/>
</dbReference>
<dbReference type="RefSeq" id="WP_149922786.1">
    <property type="nucleotide sequence ID" value="NZ_JACSWE010000021.1"/>
</dbReference>
<name>A0A5M5XEK0_BACFG</name>
<gene>
    <name evidence="2" type="ORF">F2Z25_06965</name>
</gene>
<protein>
    <submittedName>
        <fullName evidence="2">DUF3575 domain-containing protein</fullName>
    </submittedName>
</protein>